<proteinExistence type="predicted"/>
<accession>A0A427U497</accession>
<comment type="caution">
    <text evidence="2">The sequence shown here is derived from an EMBL/GenBank/DDBJ whole genome shotgun (WGS) entry which is preliminary data.</text>
</comment>
<name>A0A427U497_9VIBR</name>
<gene>
    <name evidence="2" type="ORF">EJA03_08765</name>
</gene>
<feature type="chain" id="PRO_5019307512" evidence="1">
    <location>
        <begin position="19"/>
        <end position="330"/>
    </location>
</feature>
<dbReference type="Proteomes" id="UP000269041">
    <property type="component" value="Unassembled WGS sequence"/>
</dbReference>
<organism evidence="2 3">
    <name type="scientific">Vibrio pectenicida</name>
    <dbReference type="NCBI Taxonomy" id="62763"/>
    <lineage>
        <taxon>Bacteria</taxon>
        <taxon>Pseudomonadati</taxon>
        <taxon>Pseudomonadota</taxon>
        <taxon>Gammaproteobacteria</taxon>
        <taxon>Vibrionales</taxon>
        <taxon>Vibrionaceae</taxon>
        <taxon>Vibrio</taxon>
    </lineage>
</organism>
<reference evidence="2 3" key="1">
    <citation type="submission" date="2018-12" db="EMBL/GenBank/DDBJ databases">
        <title>Genomic taxonomy of the Vibrionaceae family.</title>
        <authorList>
            <person name="Gomez-Gil B."/>
            <person name="Enciso-Ibarra K."/>
        </authorList>
    </citation>
    <scope>NUCLEOTIDE SEQUENCE [LARGE SCALE GENOMIC DNA]</scope>
    <source>
        <strain evidence="2 3">CAIM 594</strain>
    </source>
</reference>
<dbReference type="AlphaFoldDB" id="A0A427U497"/>
<evidence type="ECO:0000256" key="1">
    <source>
        <dbReference type="SAM" id="SignalP"/>
    </source>
</evidence>
<evidence type="ECO:0000313" key="3">
    <source>
        <dbReference type="Proteomes" id="UP000269041"/>
    </source>
</evidence>
<dbReference type="OrthoDB" id="9776955at2"/>
<dbReference type="CDD" id="cd06325">
    <property type="entry name" value="PBP1_ABC_unchar_transporter"/>
    <property type="match status" value="1"/>
</dbReference>
<keyword evidence="1" id="KW-0732">Signal</keyword>
<dbReference type="RefSeq" id="WP_125320857.1">
    <property type="nucleotide sequence ID" value="NZ_AP024889.1"/>
</dbReference>
<dbReference type="PANTHER" id="PTHR35271:SF1">
    <property type="entry name" value="ABC TRANSPORTER, SUBSTRATE-BINDING LIPOPROTEIN"/>
    <property type="match status" value="1"/>
</dbReference>
<dbReference type="InterPro" id="IPR007487">
    <property type="entry name" value="ABC_transpt-TYRBP-like"/>
</dbReference>
<keyword evidence="3" id="KW-1185">Reference proteome</keyword>
<dbReference type="Gene3D" id="3.40.50.2300">
    <property type="match status" value="2"/>
</dbReference>
<dbReference type="EMBL" id="RSFA01000031">
    <property type="protein sequence ID" value="RSD31438.1"/>
    <property type="molecule type" value="Genomic_DNA"/>
</dbReference>
<dbReference type="Pfam" id="PF04392">
    <property type="entry name" value="ABC_sub_bind"/>
    <property type="match status" value="1"/>
</dbReference>
<sequence>MRILLLAILAILPFEAPAEPSKDDKHIVMVLWRGITDAERGFMDYLSDKIPAHYTILDAKRDKTLLANHLKSADRLSPDLIYTFGTTITLGLLGTENYPSSFREQSNTPVVFSIVTDPVGSKIVNSLQGPHRNFTGVSHIVPHNVQLKAISQLTGLETIGIIFNPLENNSVVTARNIQALSSEFKKDVFLYPLRTRNDKPDSDSIDKVVNMMQEDGVQLAYLPPDSYIISQGKNIVDNLHQHGIATFSATESPIRNNDALFGIVSRYYNAGQFAGYKAEQILTGQFPASEIPIESLTQYSYIVNVGAAQKLDYYPPVSILKISELIGGNE</sequence>
<evidence type="ECO:0000313" key="2">
    <source>
        <dbReference type="EMBL" id="RSD31438.1"/>
    </source>
</evidence>
<protein>
    <submittedName>
        <fullName evidence="2">ABC transporter substrate-binding protein</fullName>
    </submittedName>
</protein>
<dbReference type="PANTHER" id="PTHR35271">
    <property type="entry name" value="ABC TRANSPORTER, SUBSTRATE-BINDING LIPOPROTEIN-RELATED"/>
    <property type="match status" value="1"/>
</dbReference>
<feature type="signal peptide" evidence="1">
    <location>
        <begin position="1"/>
        <end position="18"/>
    </location>
</feature>